<evidence type="ECO:0000256" key="1">
    <source>
        <dbReference type="SAM" id="MobiDB-lite"/>
    </source>
</evidence>
<dbReference type="InterPro" id="IPR026870">
    <property type="entry name" value="Zinc_ribbon_dom"/>
</dbReference>
<dbReference type="Proteomes" id="UP000051835">
    <property type="component" value="Unassembled WGS sequence"/>
</dbReference>
<evidence type="ECO:0000256" key="2">
    <source>
        <dbReference type="SAM" id="Phobius"/>
    </source>
</evidence>
<feature type="compositionally biased region" description="Polar residues" evidence="1">
    <location>
        <begin position="132"/>
        <end position="145"/>
    </location>
</feature>
<dbReference type="AlphaFoldDB" id="A0A0R1QUF7"/>
<keyword evidence="2" id="KW-0812">Transmembrane</keyword>
<evidence type="ECO:0000313" key="5">
    <source>
        <dbReference type="Proteomes" id="UP000051835"/>
    </source>
</evidence>
<proteinExistence type="predicted"/>
<dbReference type="Pfam" id="PF13240">
    <property type="entry name" value="Zn_Ribbon_1"/>
    <property type="match status" value="1"/>
</dbReference>
<feature type="compositionally biased region" description="Basic and acidic residues" evidence="1">
    <location>
        <begin position="52"/>
        <end position="67"/>
    </location>
</feature>
<feature type="region of interest" description="Disordered" evidence="1">
    <location>
        <begin position="96"/>
        <end position="152"/>
    </location>
</feature>
<feature type="transmembrane region" description="Helical" evidence="2">
    <location>
        <begin position="78"/>
        <end position="96"/>
    </location>
</feature>
<feature type="domain" description="Zinc-ribbon" evidence="3">
    <location>
        <begin position="22"/>
        <end position="43"/>
    </location>
</feature>
<organism evidence="4 5">
    <name type="scientific">Levilactobacillus spicheri DSM 15429</name>
    <dbReference type="NCBI Taxonomy" id="1423805"/>
    <lineage>
        <taxon>Bacteria</taxon>
        <taxon>Bacillati</taxon>
        <taxon>Bacillota</taxon>
        <taxon>Bacilli</taxon>
        <taxon>Lactobacillales</taxon>
        <taxon>Lactobacillaceae</taxon>
        <taxon>Levilactobacillus</taxon>
    </lineage>
</organism>
<keyword evidence="2" id="KW-1133">Transmembrane helix</keyword>
<evidence type="ECO:0000313" key="4">
    <source>
        <dbReference type="EMBL" id="KRL48183.1"/>
    </source>
</evidence>
<reference evidence="4 5" key="1">
    <citation type="journal article" date="2015" name="Genome Announc.">
        <title>Expanding the biotechnology potential of lactobacilli through comparative genomics of 213 strains and associated genera.</title>
        <authorList>
            <person name="Sun Z."/>
            <person name="Harris H.M."/>
            <person name="McCann A."/>
            <person name="Guo C."/>
            <person name="Argimon S."/>
            <person name="Zhang W."/>
            <person name="Yang X."/>
            <person name="Jeffery I.B."/>
            <person name="Cooney J.C."/>
            <person name="Kagawa T.F."/>
            <person name="Liu W."/>
            <person name="Song Y."/>
            <person name="Salvetti E."/>
            <person name="Wrobel A."/>
            <person name="Rasinkangas P."/>
            <person name="Parkhill J."/>
            <person name="Rea M.C."/>
            <person name="O'Sullivan O."/>
            <person name="Ritari J."/>
            <person name="Douillard F.P."/>
            <person name="Paul Ross R."/>
            <person name="Yang R."/>
            <person name="Briner A.E."/>
            <person name="Felis G.E."/>
            <person name="de Vos W.M."/>
            <person name="Barrangou R."/>
            <person name="Klaenhammer T.R."/>
            <person name="Caufield P.W."/>
            <person name="Cui Y."/>
            <person name="Zhang H."/>
            <person name="O'Toole P.W."/>
        </authorList>
    </citation>
    <scope>NUCLEOTIDE SEQUENCE [LARGE SCALE GENOMIC DNA]</scope>
    <source>
        <strain evidence="4 5">DSM 15429</strain>
    </source>
</reference>
<keyword evidence="2" id="KW-0472">Membrane</keyword>
<name>A0A0R1QUF7_9LACO</name>
<feature type="compositionally biased region" description="Low complexity" evidence="1">
    <location>
        <begin position="96"/>
        <end position="131"/>
    </location>
</feature>
<dbReference type="PATRIC" id="fig|1423805.4.peg.1647"/>
<feature type="region of interest" description="Disordered" evidence="1">
    <location>
        <begin position="50"/>
        <end position="69"/>
    </location>
</feature>
<comment type="caution">
    <text evidence="4">The sequence shown here is derived from an EMBL/GenBank/DDBJ whole genome shotgun (WGS) entry which is preliminary data.</text>
</comment>
<gene>
    <name evidence="4" type="ORF">FD37_GL001610</name>
</gene>
<dbReference type="EMBL" id="AZFC01000017">
    <property type="protein sequence ID" value="KRL48183.1"/>
    <property type="molecule type" value="Genomic_DNA"/>
</dbReference>
<evidence type="ECO:0000259" key="3">
    <source>
        <dbReference type="Pfam" id="PF13240"/>
    </source>
</evidence>
<accession>A0A0R1QUF7</accession>
<protein>
    <recommendedName>
        <fullName evidence="3">Zinc-ribbon domain-containing protein</fullName>
    </recommendedName>
</protein>
<sequence>MTLKAVHIFRRNYLMDNDTKTHCTNCGKEIPSKVDFCPFCGAKQASSASSDQAKDVENAEDKIEGSPKKPKKKWYKRWWVWIVIVILAIGVIGALGSSDDSDSSSSSDESYATSTAKKNSSSSSSSSTSTSVRKSVQVLDSNSEDQLAEKGETNANQIRYGELIKSNDYYGKPYSISKGEVLQASESKGVTTLLVYIDDDTDQLFEVAVRGKTKAIEDDYVSINGVLDKMTDYDTQSGGSNTVPVIFAKKATVVGHDDN</sequence>